<reference evidence="3" key="2">
    <citation type="submission" date="2014-03" db="EMBL/GenBank/DDBJ databases">
        <authorList>
            <person name="Genoscope - CEA"/>
        </authorList>
    </citation>
    <scope>NUCLEOTIDE SEQUENCE</scope>
</reference>
<dbReference type="InterPro" id="IPR036179">
    <property type="entry name" value="Ig-like_dom_sf"/>
</dbReference>
<dbReference type="PANTHER" id="PTHR23411">
    <property type="entry name" value="TAPASIN"/>
    <property type="match status" value="1"/>
</dbReference>
<sequence length="290" mass="32116">MGLISLRNSMWICLPPKAPIRSPDGSKSHWKTDNTFTCKVNQGFSNSWVSNSIGKFFGELSMELLPVPSEESSGSGTQKLMCSGWGFNPQIKWLSGSKQRDAAANDIKMGEDGRVAVTSHITVTQQEWNQERVFTCEVIDKYLQKVRKSINICAVTPISSQKVGVYLQGPTLQELRTDGTVPVTCLLVGLSLGDFSVSWKVDGVVASQGGVTPTPKDHSNGTQTEQIMFNVSARDWHAHKRVSCEVKQRCSSQAQEEHITKCRGGQIQHSFGTHNPECRFLIHTYIFVPI</sequence>
<dbReference type="EMBL" id="FR969870">
    <property type="protein sequence ID" value="CDR08406.1"/>
    <property type="molecule type" value="Genomic_DNA"/>
</dbReference>
<proteinExistence type="predicted"/>
<dbReference type="PROSITE" id="PS50835">
    <property type="entry name" value="IG_LIKE"/>
    <property type="match status" value="1"/>
</dbReference>
<keyword evidence="1" id="KW-0393">Immunoglobulin domain</keyword>
<dbReference type="STRING" id="8022.A0A060ZRC1"/>
<dbReference type="PaxDb" id="8022-A0A060ZRC1"/>
<name>A0A060ZRC1_ONCMY</name>
<dbReference type="SMART" id="SM00407">
    <property type="entry name" value="IGc1"/>
    <property type="match status" value="2"/>
</dbReference>
<reference evidence="3" key="1">
    <citation type="journal article" date="2014" name="Nat. Commun.">
        <title>The rainbow trout genome provides novel insights into evolution after whole-genome duplication in vertebrates.</title>
        <authorList>
            <person name="Berthelot C."/>
            <person name="Brunet F."/>
            <person name="Chalopin D."/>
            <person name="Juanchich A."/>
            <person name="Bernard M."/>
            <person name="Noel B."/>
            <person name="Bento P."/>
            <person name="Da Silva C."/>
            <person name="Labadie K."/>
            <person name="Alberti A."/>
            <person name="Aury J.M."/>
            <person name="Louis A."/>
            <person name="Dehais P."/>
            <person name="Bardou P."/>
            <person name="Montfort J."/>
            <person name="Klopp C."/>
            <person name="Cabau C."/>
            <person name="Gaspin C."/>
            <person name="Thorgaard G.H."/>
            <person name="Boussaha M."/>
            <person name="Quillet E."/>
            <person name="Guyomard R."/>
            <person name="Galiana D."/>
            <person name="Bobe J."/>
            <person name="Volff J.N."/>
            <person name="Genet C."/>
            <person name="Wincker P."/>
            <person name="Jaillon O."/>
            <person name="Roest Crollius H."/>
            <person name="Guiguen Y."/>
        </authorList>
    </citation>
    <scope>NUCLEOTIDE SEQUENCE [LARGE SCALE GENOMIC DNA]</scope>
</reference>
<dbReference type="AlphaFoldDB" id="A0A060ZRC1"/>
<dbReference type="Pfam" id="PF07654">
    <property type="entry name" value="C1-set"/>
    <property type="match status" value="2"/>
</dbReference>
<feature type="domain" description="Ig-like" evidence="2">
    <location>
        <begin position="157"/>
        <end position="260"/>
    </location>
</feature>
<evidence type="ECO:0000259" key="2">
    <source>
        <dbReference type="PROSITE" id="PS50835"/>
    </source>
</evidence>
<evidence type="ECO:0000313" key="4">
    <source>
        <dbReference type="Proteomes" id="UP000193380"/>
    </source>
</evidence>
<evidence type="ECO:0000313" key="3">
    <source>
        <dbReference type="EMBL" id="CDR08406.1"/>
    </source>
</evidence>
<dbReference type="InterPro" id="IPR050380">
    <property type="entry name" value="Immune_Resp_Modulators"/>
</dbReference>
<dbReference type="Proteomes" id="UP000193380">
    <property type="component" value="Unassembled WGS sequence"/>
</dbReference>
<protein>
    <recommendedName>
        <fullName evidence="2">Ig-like domain-containing protein</fullName>
    </recommendedName>
</protein>
<gene>
    <name evidence="3" type="ORF">GSONMT00025203001</name>
</gene>
<evidence type="ECO:0000256" key="1">
    <source>
        <dbReference type="ARBA" id="ARBA00023319"/>
    </source>
</evidence>
<dbReference type="SUPFAM" id="SSF48726">
    <property type="entry name" value="Immunoglobulin"/>
    <property type="match status" value="2"/>
</dbReference>
<dbReference type="Gene3D" id="2.60.40.10">
    <property type="entry name" value="Immunoglobulins"/>
    <property type="match status" value="2"/>
</dbReference>
<dbReference type="CDD" id="cd00098">
    <property type="entry name" value="IgC1"/>
    <property type="match status" value="1"/>
</dbReference>
<dbReference type="InterPro" id="IPR003597">
    <property type="entry name" value="Ig_C1-set"/>
</dbReference>
<dbReference type="InterPro" id="IPR013783">
    <property type="entry name" value="Ig-like_fold"/>
</dbReference>
<dbReference type="InterPro" id="IPR007110">
    <property type="entry name" value="Ig-like_dom"/>
</dbReference>
<organism evidence="3 4">
    <name type="scientific">Oncorhynchus mykiss</name>
    <name type="common">Rainbow trout</name>
    <name type="synonym">Salmo gairdneri</name>
    <dbReference type="NCBI Taxonomy" id="8022"/>
    <lineage>
        <taxon>Eukaryota</taxon>
        <taxon>Metazoa</taxon>
        <taxon>Chordata</taxon>
        <taxon>Craniata</taxon>
        <taxon>Vertebrata</taxon>
        <taxon>Euteleostomi</taxon>
        <taxon>Actinopterygii</taxon>
        <taxon>Neopterygii</taxon>
        <taxon>Teleostei</taxon>
        <taxon>Protacanthopterygii</taxon>
        <taxon>Salmoniformes</taxon>
        <taxon>Salmonidae</taxon>
        <taxon>Salmoninae</taxon>
        <taxon>Oncorhynchus</taxon>
    </lineage>
</organism>
<accession>A0A060ZRC1</accession>